<dbReference type="Gene3D" id="3.20.20.140">
    <property type="entry name" value="Metal-dependent hydrolases"/>
    <property type="match status" value="1"/>
</dbReference>
<dbReference type="InterPro" id="IPR004013">
    <property type="entry name" value="PHP_dom"/>
</dbReference>
<feature type="domain" description="Polymerase/histidinol phosphatase N-terminal" evidence="1">
    <location>
        <begin position="4"/>
        <end position="66"/>
    </location>
</feature>
<dbReference type="InterPro" id="IPR052018">
    <property type="entry name" value="PHP_domain"/>
</dbReference>
<protein>
    <submittedName>
        <fullName evidence="2">PHP domain-containing protein</fullName>
    </submittedName>
</protein>
<evidence type="ECO:0000313" key="3">
    <source>
        <dbReference type="Proteomes" id="UP000824002"/>
    </source>
</evidence>
<evidence type="ECO:0000259" key="1">
    <source>
        <dbReference type="SMART" id="SM00481"/>
    </source>
</evidence>
<dbReference type="Proteomes" id="UP000824002">
    <property type="component" value="Unassembled WGS sequence"/>
</dbReference>
<dbReference type="AlphaFoldDB" id="A0A9D1K014"/>
<dbReference type="SMART" id="SM00481">
    <property type="entry name" value="POLIIIAc"/>
    <property type="match status" value="1"/>
</dbReference>
<name>A0A9D1K014_9FIRM</name>
<proteinExistence type="predicted"/>
<reference evidence="2" key="1">
    <citation type="submission" date="2020-10" db="EMBL/GenBank/DDBJ databases">
        <authorList>
            <person name="Gilroy R."/>
        </authorList>
    </citation>
    <scope>NUCLEOTIDE SEQUENCE</scope>
    <source>
        <strain evidence="2">CHK199-13235</strain>
    </source>
</reference>
<comment type="caution">
    <text evidence="2">The sequence shown here is derived from an EMBL/GenBank/DDBJ whole genome shotgun (WGS) entry which is preliminary data.</text>
</comment>
<evidence type="ECO:0000313" key="2">
    <source>
        <dbReference type="EMBL" id="HIS76297.1"/>
    </source>
</evidence>
<sequence>MKKADLHTHSRVSDGSFTIRELAEEAAKNGLDAIAVTDHDTLSHLSQIPEDLPVPVIGGIEISAMDYESGQKAHILGYHIKDTPMVEQFVRPLLEARNQNTLRQVEILRQNGYQIDLDKLCKADGKYLYKQHVMEYLVETGQAPDMFGSFYQKVFKNKGICAFDITYLNPFEAVRVIREAGGLAVLAHSGQQKNFSLIPSLVDCGLNGLELRHPSHTAMDREVIREYAERFHLFLTGGSDFHGKYEPDAPKIGDFLAEESGAEAIC</sequence>
<dbReference type="GO" id="GO:0035312">
    <property type="term" value="F:5'-3' DNA exonuclease activity"/>
    <property type="evidence" value="ECO:0007669"/>
    <property type="project" value="TreeGrafter"/>
</dbReference>
<dbReference type="PANTHER" id="PTHR42924">
    <property type="entry name" value="EXONUCLEASE"/>
    <property type="match status" value="1"/>
</dbReference>
<dbReference type="Gene3D" id="1.10.150.650">
    <property type="match status" value="1"/>
</dbReference>
<accession>A0A9D1K014</accession>
<dbReference type="InterPro" id="IPR003141">
    <property type="entry name" value="Pol/His_phosphatase_N"/>
</dbReference>
<organism evidence="2 3">
    <name type="scientific">Candidatus Merdivicinus excrementipullorum</name>
    <dbReference type="NCBI Taxonomy" id="2840867"/>
    <lineage>
        <taxon>Bacteria</taxon>
        <taxon>Bacillati</taxon>
        <taxon>Bacillota</taxon>
        <taxon>Clostridia</taxon>
        <taxon>Eubacteriales</taxon>
        <taxon>Oscillospiraceae</taxon>
        <taxon>Oscillospiraceae incertae sedis</taxon>
        <taxon>Candidatus Merdivicinus</taxon>
    </lineage>
</organism>
<dbReference type="EMBL" id="DVJP01000039">
    <property type="protein sequence ID" value="HIS76297.1"/>
    <property type="molecule type" value="Genomic_DNA"/>
</dbReference>
<reference evidence="2" key="2">
    <citation type="journal article" date="2021" name="PeerJ">
        <title>Extensive microbial diversity within the chicken gut microbiome revealed by metagenomics and culture.</title>
        <authorList>
            <person name="Gilroy R."/>
            <person name="Ravi A."/>
            <person name="Getino M."/>
            <person name="Pursley I."/>
            <person name="Horton D.L."/>
            <person name="Alikhan N.F."/>
            <person name="Baker D."/>
            <person name="Gharbi K."/>
            <person name="Hall N."/>
            <person name="Watson M."/>
            <person name="Adriaenssens E.M."/>
            <person name="Foster-Nyarko E."/>
            <person name="Jarju S."/>
            <person name="Secka A."/>
            <person name="Antonio M."/>
            <person name="Oren A."/>
            <person name="Chaudhuri R.R."/>
            <person name="La Ragione R."/>
            <person name="Hildebrand F."/>
            <person name="Pallen M.J."/>
        </authorList>
    </citation>
    <scope>NUCLEOTIDE SEQUENCE</scope>
    <source>
        <strain evidence="2">CHK199-13235</strain>
    </source>
</reference>
<dbReference type="Pfam" id="PF02811">
    <property type="entry name" value="PHP"/>
    <property type="match status" value="1"/>
</dbReference>
<gene>
    <name evidence="2" type="ORF">IAB51_05725</name>
</gene>
<dbReference type="GO" id="GO:0004534">
    <property type="term" value="F:5'-3' RNA exonuclease activity"/>
    <property type="evidence" value="ECO:0007669"/>
    <property type="project" value="TreeGrafter"/>
</dbReference>
<dbReference type="InterPro" id="IPR016195">
    <property type="entry name" value="Pol/histidinol_Pase-like"/>
</dbReference>
<dbReference type="SUPFAM" id="SSF89550">
    <property type="entry name" value="PHP domain-like"/>
    <property type="match status" value="1"/>
</dbReference>
<dbReference type="CDD" id="cd07438">
    <property type="entry name" value="PHP_HisPPase_AMP"/>
    <property type="match status" value="1"/>
</dbReference>
<dbReference type="PANTHER" id="PTHR42924:SF3">
    <property type="entry name" value="POLYMERASE_HISTIDINOL PHOSPHATASE N-TERMINAL DOMAIN-CONTAINING PROTEIN"/>
    <property type="match status" value="1"/>
</dbReference>